<evidence type="ECO:0000259" key="3">
    <source>
        <dbReference type="Pfam" id="PF00391"/>
    </source>
</evidence>
<dbReference type="Gene3D" id="3.30.470.20">
    <property type="entry name" value="ATP-grasp fold, B domain"/>
    <property type="match status" value="1"/>
</dbReference>
<dbReference type="Pfam" id="PF01326">
    <property type="entry name" value="PPDK_N"/>
    <property type="match status" value="1"/>
</dbReference>
<dbReference type="Proteomes" id="UP000192940">
    <property type="component" value="Chromosome I"/>
</dbReference>
<name>A0A1X7HJH6_9BACL</name>
<keyword evidence="6" id="KW-1185">Reference proteome</keyword>
<reference evidence="5 6" key="1">
    <citation type="submission" date="2017-04" db="EMBL/GenBank/DDBJ databases">
        <authorList>
            <person name="Afonso C.L."/>
            <person name="Miller P.J."/>
            <person name="Scott M.A."/>
            <person name="Spackman E."/>
            <person name="Goraichik I."/>
            <person name="Dimitrov K.M."/>
            <person name="Suarez D.L."/>
            <person name="Swayne D.E."/>
        </authorList>
    </citation>
    <scope>NUCLEOTIDE SEQUENCE [LARGE SCALE GENOMIC DNA]</scope>
    <source>
        <strain evidence="5 6">N3/975</strain>
    </source>
</reference>
<dbReference type="Pfam" id="PF00391">
    <property type="entry name" value="PEP-utilizers"/>
    <property type="match status" value="1"/>
</dbReference>
<dbReference type="Gene3D" id="3.50.30.10">
    <property type="entry name" value="Phosphohistidine domain"/>
    <property type="match status" value="1"/>
</dbReference>
<accession>A0A1X7HJH6</accession>
<keyword evidence="2" id="KW-0067">ATP-binding</keyword>
<dbReference type="InterPro" id="IPR036637">
    <property type="entry name" value="Phosphohistidine_dom_sf"/>
</dbReference>
<dbReference type="InterPro" id="IPR002192">
    <property type="entry name" value="PPDK_AMP/ATP-bd"/>
</dbReference>
<gene>
    <name evidence="5" type="ORF">SAMN05661091_3916</name>
</gene>
<protein>
    <submittedName>
        <fullName evidence="5">Phosphoenolpyruvate synthase</fullName>
    </submittedName>
</protein>
<dbReference type="FunFam" id="3.30.1490.20:FF:000010">
    <property type="entry name" value="Phosphoenolpyruvate synthase"/>
    <property type="match status" value="1"/>
</dbReference>
<dbReference type="InterPro" id="IPR008279">
    <property type="entry name" value="PEP-util_enz_mobile_dom"/>
</dbReference>
<evidence type="ECO:0000259" key="4">
    <source>
        <dbReference type="Pfam" id="PF01326"/>
    </source>
</evidence>
<keyword evidence="1" id="KW-0547">Nucleotide-binding</keyword>
<dbReference type="PANTHER" id="PTHR43615">
    <property type="entry name" value="PHOSPHOENOLPYRUVATE SYNTHASE-RELATED"/>
    <property type="match status" value="1"/>
</dbReference>
<dbReference type="InterPro" id="IPR051549">
    <property type="entry name" value="PEP_Utilizing_Enz"/>
</dbReference>
<dbReference type="PANTHER" id="PTHR43615:SF1">
    <property type="entry name" value="PPDK_N DOMAIN-CONTAINING PROTEIN"/>
    <property type="match status" value="1"/>
</dbReference>
<dbReference type="SUPFAM" id="SSF52009">
    <property type="entry name" value="Phosphohistidine domain"/>
    <property type="match status" value="1"/>
</dbReference>
<dbReference type="AlphaFoldDB" id="A0A1X7HJH6"/>
<evidence type="ECO:0000256" key="1">
    <source>
        <dbReference type="ARBA" id="ARBA00022741"/>
    </source>
</evidence>
<dbReference type="STRING" id="1313296.SAMN05661091_3916"/>
<dbReference type="InterPro" id="IPR013815">
    <property type="entry name" value="ATP_grasp_subdomain_1"/>
</dbReference>
<evidence type="ECO:0000313" key="5">
    <source>
        <dbReference type="EMBL" id="SMF87773.1"/>
    </source>
</evidence>
<proteinExistence type="predicted"/>
<dbReference type="NCBIfam" id="NF004877">
    <property type="entry name" value="PRK06241.1-2"/>
    <property type="match status" value="1"/>
</dbReference>
<feature type="domain" description="Pyruvate phosphate dikinase AMP/ATP-binding" evidence="4">
    <location>
        <begin position="17"/>
        <end position="313"/>
    </location>
</feature>
<evidence type="ECO:0000313" key="6">
    <source>
        <dbReference type="Proteomes" id="UP000192940"/>
    </source>
</evidence>
<keyword evidence="5" id="KW-0670">Pyruvate</keyword>
<dbReference type="NCBIfam" id="NF004878">
    <property type="entry name" value="PRK06241.1-3"/>
    <property type="match status" value="1"/>
</dbReference>
<dbReference type="GO" id="GO:0016301">
    <property type="term" value="F:kinase activity"/>
    <property type="evidence" value="ECO:0007669"/>
    <property type="project" value="InterPro"/>
</dbReference>
<organism evidence="5 6">
    <name type="scientific">Paenibacillus uliginis N3/975</name>
    <dbReference type="NCBI Taxonomy" id="1313296"/>
    <lineage>
        <taxon>Bacteria</taxon>
        <taxon>Bacillati</taxon>
        <taxon>Bacillota</taxon>
        <taxon>Bacilli</taxon>
        <taxon>Bacillales</taxon>
        <taxon>Paenibacillaceae</taxon>
        <taxon>Paenibacillus</taxon>
    </lineage>
</organism>
<feature type="domain" description="PEP-utilising enzyme mobile" evidence="3">
    <location>
        <begin position="807"/>
        <end position="877"/>
    </location>
</feature>
<evidence type="ECO:0000256" key="2">
    <source>
        <dbReference type="ARBA" id="ARBA00022840"/>
    </source>
</evidence>
<dbReference type="RefSeq" id="WP_208914717.1">
    <property type="nucleotide sequence ID" value="NZ_LT840184.1"/>
</dbReference>
<dbReference type="SUPFAM" id="SSF56059">
    <property type="entry name" value="Glutathione synthetase ATP-binding domain-like"/>
    <property type="match status" value="1"/>
</dbReference>
<dbReference type="GO" id="GO:0005524">
    <property type="term" value="F:ATP binding"/>
    <property type="evidence" value="ECO:0007669"/>
    <property type="project" value="UniProtKB-KW"/>
</dbReference>
<sequence>MSNHVLLFHEIDQNSIPYVGGKGANLGEMTKAGFPVPQGFCITTSAYFAFIQTSERMDHFFRLLDQVSYENLDEIRVLGQQIREHLKELPIPESIQVSILKAWGQLGTDKAYAVRSSATTEDLPDASFAGQQETYLNVKGKEQFLESVKCCWASLFTDRAIVYRSKNGFDHRSVLLSVVVQEMIFPEVSGIMFTADPINGNRNTVSVDASFGLGEALVSGIVSADLYQVHKGAIVQKKIATKKVAIYSSPAGGTVTEELPREKQDLQALGDADIIELAELGKRIERHYGSEQDIEWCWYDQKFYIVQSRPITSLYPVPKVSDEHLHLFFSFGHQQMMPAVLSPMARSIWRTMFPFGKSSVISESKYMLEAGGRLFIDLTSLLQIKQARKVVPLLLREVDELIGSAFREFVQRPDFIQNRVDPGVKKKVKKTLFPIAGNVLKNILIRNPVEAMPRAQKITQGYLQECQAYIRNASGAERIARIQESCGSFVLPLFTNVATLVAPGMIAMKRIQYLSKKWLGDDHSVSLLNKSLPGNVTSEMGLRIGDLADIARQNPEIAEYLKVATADRFYEDLKETDKNGVFTKEFMLFMEEYGMRCPGEIDVQNVRWKDDPTLLVPSILNQLHGLRQGEHRARFNAGMIEAEETARDIIAKLRKTPGGLMKAKIMTRWIRIFRNVMGLREWPKYTMVQYLEIFRTAMLEEGQRLVNGGVLKLPSDVFYLTLSELFNLVKGDEHVDAQKIVESRMRQMEQDQKRTPPRVITSEGEIITGKRSNANAPEGALLGTPVSAGIVEGYAKVVLKADEANLSPGEILIAPFTDPGWTPLFNASKGLVMEVGGMMTHGAVIAREYGIPAVVGIDNATELVKDGDWIRVNGTEGYIEILKRNGE</sequence>
<dbReference type="EMBL" id="LT840184">
    <property type="protein sequence ID" value="SMF87773.1"/>
    <property type="molecule type" value="Genomic_DNA"/>
</dbReference>
<dbReference type="Gene3D" id="3.30.1490.20">
    <property type="entry name" value="ATP-grasp fold, A domain"/>
    <property type="match status" value="1"/>
</dbReference>